<sequence length="61" mass="6854">MQSRLSVFTLFTCVFVNRGSGAGYGDWAIRQSGNPATGNPLPVTGNRFKRRKPLIFWMKGY</sequence>
<reference evidence="2" key="1">
    <citation type="journal article" date="2019" name="Int. J. Syst. Evol. Microbiol.">
        <title>The Global Catalogue of Microorganisms (GCM) 10K type strain sequencing project: providing services to taxonomists for standard genome sequencing and annotation.</title>
        <authorList>
            <consortium name="The Broad Institute Genomics Platform"/>
            <consortium name="The Broad Institute Genome Sequencing Center for Infectious Disease"/>
            <person name="Wu L."/>
            <person name="Ma J."/>
        </authorList>
    </citation>
    <scope>NUCLEOTIDE SEQUENCE [LARGE SCALE GENOMIC DNA]</scope>
    <source>
        <strain evidence="2">CCUG 61484</strain>
    </source>
</reference>
<dbReference type="EMBL" id="JBHTHZ010000005">
    <property type="protein sequence ID" value="MFD0793595.1"/>
    <property type="molecule type" value="Genomic_DNA"/>
</dbReference>
<dbReference type="RefSeq" id="WP_377113630.1">
    <property type="nucleotide sequence ID" value="NZ_JBHTHZ010000005.1"/>
</dbReference>
<evidence type="ECO:0000313" key="1">
    <source>
        <dbReference type="EMBL" id="MFD0793595.1"/>
    </source>
</evidence>
<comment type="caution">
    <text evidence="1">The sequence shown here is derived from an EMBL/GenBank/DDBJ whole genome shotgun (WGS) entry which is preliminary data.</text>
</comment>
<gene>
    <name evidence="1" type="ORF">ACFQZX_08195</name>
</gene>
<keyword evidence="2" id="KW-1185">Reference proteome</keyword>
<dbReference type="Proteomes" id="UP001597010">
    <property type="component" value="Unassembled WGS sequence"/>
</dbReference>
<organism evidence="1 2">
    <name type="scientific">Mucilaginibacter litoreus</name>
    <dbReference type="NCBI Taxonomy" id="1048221"/>
    <lineage>
        <taxon>Bacteria</taxon>
        <taxon>Pseudomonadati</taxon>
        <taxon>Bacteroidota</taxon>
        <taxon>Sphingobacteriia</taxon>
        <taxon>Sphingobacteriales</taxon>
        <taxon>Sphingobacteriaceae</taxon>
        <taxon>Mucilaginibacter</taxon>
    </lineage>
</organism>
<name>A0ABW3ARY8_9SPHI</name>
<evidence type="ECO:0000313" key="2">
    <source>
        <dbReference type="Proteomes" id="UP001597010"/>
    </source>
</evidence>
<accession>A0ABW3ARY8</accession>
<proteinExistence type="predicted"/>
<protein>
    <submittedName>
        <fullName evidence="1">Uncharacterized protein</fullName>
    </submittedName>
</protein>